<dbReference type="Gene3D" id="2.40.128.20">
    <property type="match status" value="1"/>
</dbReference>
<keyword evidence="2" id="KW-0446">Lipid-binding</keyword>
<dbReference type="CDD" id="cd00742">
    <property type="entry name" value="FABP"/>
    <property type="match status" value="1"/>
</dbReference>
<sequence>MPITGSYKLTKSENFEEYMKSVGKSNFQTSTIQGVGLVMRKMAATATPTTEITQNGDDWNIKTSTTFKTTDIKFKLGQEFDEETADGRNCKSTITLDGDTKLVHSQKCGDQTLQILREFTDDEMKMTLEGPGGVVSTRVYKKL</sequence>
<dbReference type="InterPro" id="IPR000463">
    <property type="entry name" value="Fatty_acid-bd"/>
</dbReference>
<dbReference type="InterPro" id="IPR031259">
    <property type="entry name" value="ILBP"/>
</dbReference>
<evidence type="ECO:0000256" key="1">
    <source>
        <dbReference type="ARBA" id="ARBA00008390"/>
    </source>
</evidence>
<comment type="similarity">
    <text evidence="1 6">Belongs to the calycin superfamily. Fatty-acid binding protein (FABP) family.</text>
</comment>
<proteinExistence type="inferred from homology"/>
<dbReference type="OMA" id="MPNFAGN"/>
<dbReference type="Pfam" id="PF00061">
    <property type="entry name" value="Lipocalin"/>
    <property type="match status" value="1"/>
</dbReference>
<feature type="domain" description="Cytosolic fatty-acid binding proteins" evidence="7">
    <location>
        <begin position="5"/>
        <end position="22"/>
    </location>
</feature>
<evidence type="ECO:0000313" key="8">
    <source>
        <dbReference type="EMBL" id="OXA61187.1"/>
    </source>
</evidence>
<reference evidence="8 9" key="1">
    <citation type="submission" date="2015-12" db="EMBL/GenBank/DDBJ databases">
        <title>The genome of Folsomia candida.</title>
        <authorList>
            <person name="Faddeeva A."/>
            <person name="Derks M.F."/>
            <person name="Anvar Y."/>
            <person name="Smit S."/>
            <person name="Van Straalen N."/>
            <person name="Roelofs D."/>
        </authorList>
    </citation>
    <scope>NUCLEOTIDE SEQUENCE [LARGE SCALE GENOMIC DNA]</scope>
    <source>
        <strain evidence="8 9">VU population</strain>
        <tissue evidence="8">Whole body</tissue>
    </source>
</reference>
<evidence type="ECO:0000256" key="4">
    <source>
        <dbReference type="ARBA" id="ARBA00072951"/>
    </source>
</evidence>
<keyword evidence="6" id="KW-0813">Transport</keyword>
<dbReference type="PANTHER" id="PTHR11955">
    <property type="entry name" value="FATTY ACID BINDING PROTEIN"/>
    <property type="match status" value="1"/>
</dbReference>
<evidence type="ECO:0000256" key="5">
    <source>
        <dbReference type="ARBA" id="ARBA00081149"/>
    </source>
</evidence>
<evidence type="ECO:0000259" key="7">
    <source>
        <dbReference type="PROSITE" id="PS00214"/>
    </source>
</evidence>
<evidence type="ECO:0000313" key="9">
    <source>
        <dbReference type="Proteomes" id="UP000198287"/>
    </source>
</evidence>
<dbReference type="Proteomes" id="UP000198287">
    <property type="component" value="Unassembled WGS sequence"/>
</dbReference>
<dbReference type="GO" id="GO:0005504">
    <property type="term" value="F:fatty acid binding"/>
    <property type="evidence" value="ECO:0007669"/>
    <property type="project" value="UniProtKB-ARBA"/>
</dbReference>
<dbReference type="SUPFAM" id="SSF50814">
    <property type="entry name" value="Lipocalins"/>
    <property type="match status" value="1"/>
</dbReference>
<dbReference type="AlphaFoldDB" id="A0A226EVI6"/>
<gene>
    <name evidence="8" type="ORF">Fcan01_05087</name>
</gene>
<dbReference type="PRINTS" id="PR00178">
    <property type="entry name" value="FATTYACIDBP"/>
</dbReference>
<dbReference type="FunFam" id="2.40.128.20:FF:000001">
    <property type="entry name" value="Fatty acid-binding protein, adipocyte"/>
    <property type="match status" value="1"/>
</dbReference>
<keyword evidence="9" id="KW-1185">Reference proteome</keyword>
<organism evidence="8 9">
    <name type="scientific">Folsomia candida</name>
    <name type="common">Springtail</name>
    <dbReference type="NCBI Taxonomy" id="158441"/>
    <lineage>
        <taxon>Eukaryota</taxon>
        <taxon>Metazoa</taxon>
        <taxon>Ecdysozoa</taxon>
        <taxon>Arthropoda</taxon>
        <taxon>Hexapoda</taxon>
        <taxon>Collembola</taxon>
        <taxon>Entomobryomorpha</taxon>
        <taxon>Isotomoidea</taxon>
        <taxon>Isotomidae</taxon>
        <taxon>Proisotominae</taxon>
        <taxon>Folsomia</taxon>
    </lineage>
</organism>
<dbReference type="InterPro" id="IPR012674">
    <property type="entry name" value="Calycin"/>
</dbReference>
<dbReference type="EMBL" id="LNIX01000002">
    <property type="protein sequence ID" value="OXA61187.1"/>
    <property type="molecule type" value="Genomic_DNA"/>
</dbReference>
<name>A0A226EVI6_FOLCA</name>
<dbReference type="PROSITE" id="PS00214">
    <property type="entry name" value="FABP"/>
    <property type="match status" value="1"/>
</dbReference>
<dbReference type="InterPro" id="IPR000566">
    <property type="entry name" value="Lipocln_cytosolic_FA-bd_dom"/>
</dbReference>
<evidence type="ECO:0000256" key="2">
    <source>
        <dbReference type="ARBA" id="ARBA00023121"/>
    </source>
</evidence>
<evidence type="ECO:0000256" key="6">
    <source>
        <dbReference type="RuleBase" id="RU003696"/>
    </source>
</evidence>
<comment type="caution">
    <text evidence="8">The sequence shown here is derived from an EMBL/GenBank/DDBJ whole genome shotgun (WGS) entry which is preliminary data.</text>
</comment>
<evidence type="ECO:0000256" key="3">
    <source>
        <dbReference type="ARBA" id="ARBA00057009"/>
    </source>
</evidence>
<dbReference type="OrthoDB" id="354351at2759"/>
<accession>A0A226EVI6</accession>
<protein>
    <recommendedName>
        <fullName evidence="4">Fatty acid-binding protein, muscle</fullName>
    </recommendedName>
    <alternativeName>
        <fullName evidence="5">M-FABP</fullName>
    </alternativeName>
</protein>
<comment type="function">
    <text evidence="3">Binds fatty acids in a 1:1 molar ratio.</text>
</comment>